<evidence type="ECO:0000259" key="6">
    <source>
        <dbReference type="Pfam" id="PF05922"/>
    </source>
</evidence>
<dbReference type="Gene3D" id="3.30.70.80">
    <property type="entry name" value="Peptidase S8 propeptide/proteinase inhibitor I9"/>
    <property type="match status" value="1"/>
</dbReference>
<dbReference type="PANTHER" id="PTHR28288">
    <property type="entry name" value="PROTEASE B INHIBITOR 2"/>
    <property type="match status" value="1"/>
</dbReference>
<keyword evidence="7" id="KW-0645">Protease</keyword>
<accession>F2QY59</accession>
<protein>
    <submittedName>
        <fullName evidence="7">Protease B inhibitor 2</fullName>
    </submittedName>
</protein>
<comment type="similarity">
    <text evidence="3">Belongs to the protease inhibitor I9 family.</text>
</comment>
<keyword evidence="7" id="KW-0378">Hydrolase</keyword>
<keyword evidence="8" id="KW-1185">Reference proteome</keyword>
<dbReference type="GO" id="GO:0008233">
    <property type="term" value="F:peptidase activity"/>
    <property type="evidence" value="ECO:0007669"/>
    <property type="project" value="UniProtKB-KW"/>
</dbReference>
<evidence type="ECO:0000256" key="2">
    <source>
        <dbReference type="ARBA" id="ARBA00022900"/>
    </source>
</evidence>
<dbReference type="GO" id="GO:0006508">
    <property type="term" value="P:proteolysis"/>
    <property type="evidence" value="ECO:0007669"/>
    <property type="project" value="UniProtKB-KW"/>
</dbReference>
<evidence type="ECO:0000256" key="1">
    <source>
        <dbReference type="ARBA" id="ARBA00022690"/>
    </source>
</evidence>
<evidence type="ECO:0000256" key="5">
    <source>
        <dbReference type="ARBA" id="ARBA00062658"/>
    </source>
</evidence>
<feature type="domain" description="Inhibitor I9" evidence="6">
    <location>
        <begin position="7"/>
        <end position="74"/>
    </location>
</feature>
<dbReference type="GO" id="GO:0042144">
    <property type="term" value="P:vacuole fusion, non-autophagic"/>
    <property type="evidence" value="ECO:0007669"/>
    <property type="project" value="TreeGrafter"/>
</dbReference>
<comment type="subunit">
    <text evidence="5">Part of the heterodimeric LMA1 complex together with the thioredoxin II/TRX2. LMA1 binds to the ATPase SEC18.</text>
</comment>
<reference key="2">
    <citation type="submission" date="2011-04" db="EMBL/GenBank/DDBJ databases">
        <title>High-quality genome sequence of Pichia pastoris CBS 7435.</title>
        <authorList>
            <person name="Kueberl A."/>
            <person name="Schneider J."/>
            <person name="Thallinger G.G."/>
            <person name="Anderl I."/>
            <person name="Wibberg D."/>
            <person name="Hajek T."/>
            <person name="Jaenicke S."/>
            <person name="Brinkrolf K."/>
            <person name="Goesmann A."/>
            <person name="Szczepanowski R."/>
            <person name="Puehler A."/>
            <person name="Schwab H."/>
            <person name="Glieder A."/>
            <person name="Pichler H."/>
        </authorList>
    </citation>
    <scope>NUCLEOTIDE SEQUENCE</scope>
    <source>
        <strain>CBS 7435</strain>
    </source>
</reference>
<dbReference type="FunFam" id="3.30.70.80:FF:000005">
    <property type="entry name" value="Proteinase inhibitor I2B"/>
    <property type="match status" value="1"/>
</dbReference>
<dbReference type="Pfam" id="PF05922">
    <property type="entry name" value="Inhibitor_I9"/>
    <property type="match status" value="1"/>
</dbReference>
<evidence type="ECO:0000256" key="4">
    <source>
        <dbReference type="ARBA" id="ARBA00054668"/>
    </source>
</evidence>
<dbReference type="PANTHER" id="PTHR28288:SF2">
    <property type="entry name" value="PROTEASE B INHIBITOR 2"/>
    <property type="match status" value="1"/>
</dbReference>
<keyword evidence="2" id="KW-0722">Serine protease inhibitor</keyword>
<sequence length="75" mass="8190">MSEKKSFIITLKEDATDPAIEKVKSFIKSIGGEISHEFSLIKGFSAKLPTTHVSSVEGDEAVATIEEDSEVHIQK</sequence>
<dbReference type="GO" id="GO:0004867">
    <property type="term" value="F:serine-type endopeptidase inhibitor activity"/>
    <property type="evidence" value="ECO:0007669"/>
    <property type="project" value="UniProtKB-KW"/>
</dbReference>
<keyword evidence="1" id="KW-0646">Protease inhibitor</keyword>
<evidence type="ECO:0000313" key="7">
    <source>
        <dbReference type="EMBL" id="CCA40337.1"/>
    </source>
</evidence>
<evidence type="ECO:0000313" key="8">
    <source>
        <dbReference type="Proteomes" id="UP000006853"/>
    </source>
</evidence>
<reference evidence="7 8" key="3">
    <citation type="journal article" date="2016" name="FEMS Yeast Res.">
        <title>Curation of the genome annotation of Pichia pastoris (Komagataella phaffii) CBS7435 from gene level to protein function.</title>
        <authorList>
            <person name="Valli M."/>
            <person name="Tatto N.E."/>
            <person name="Peymann A."/>
            <person name="Gruber C."/>
            <person name="Landes N."/>
            <person name="Ekker H."/>
            <person name="Thallinger G.G."/>
            <person name="Mattanovich D."/>
            <person name="Gasser B."/>
            <person name="Graf A.B."/>
        </authorList>
    </citation>
    <scope>GENOME REANNOTATION</scope>
    <source>
        <strain evidence="7 8">ATCC 76273 / CBS 7435 / CECT 11047 / NRRL Y-11430 / Wegner 21-1</strain>
    </source>
</reference>
<reference evidence="7 8" key="1">
    <citation type="journal article" date="2011" name="J. Biotechnol.">
        <title>High-quality genome sequence of Pichia pastoris CBS7435.</title>
        <authorList>
            <person name="Kuberl A."/>
            <person name="Schneider J."/>
            <person name="Thallinger G.G."/>
            <person name="Anderl I."/>
            <person name="Wibberg D."/>
            <person name="Hajek T."/>
            <person name="Jaenicke S."/>
            <person name="Brinkrolf K."/>
            <person name="Goesmann A."/>
            <person name="Szczepanowski R."/>
            <person name="Puhler A."/>
            <person name="Schwab H."/>
            <person name="Glieder A."/>
            <person name="Pichler H."/>
        </authorList>
    </citation>
    <scope>NUCLEOTIDE SEQUENCE [LARGE SCALE GENOMIC DNA]</scope>
    <source>
        <strain evidence="8">ATCC 76273 / CBS 7435 / CECT 11047 / NRRL Y-11430 / Wegner 21-1</strain>
    </source>
</reference>
<dbReference type="InterPro" id="IPR037045">
    <property type="entry name" value="S8pro/Inhibitor_I9_sf"/>
</dbReference>
<dbReference type="SUPFAM" id="SSF54897">
    <property type="entry name" value="Protease propeptides/inhibitors"/>
    <property type="match status" value="1"/>
</dbReference>
<comment type="function">
    <text evidence="4">Cytosolic inhibitor of vacuolar proteinase B (yscB), probably regulating protease B activity during limited proteolysis. PBI2 is a component of the LMA1 complex, which is involved in the facilitation of vesicle fusion such as homotypic vacuole and ER-derived COPII vesicle fusion with the Golgi.</text>
</comment>
<proteinExistence type="inferred from homology"/>
<dbReference type="InterPro" id="IPR052471">
    <property type="entry name" value="PBI_I9"/>
</dbReference>
<gene>
    <name evidence="7" type="primary">PBI2</name>
    <name evidence="7" type="ordered locus">PP7435_Chr4-0162</name>
</gene>
<dbReference type="HOGENOM" id="CLU_156026_3_0_1"/>
<evidence type="ECO:0000256" key="3">
    <source>
        <dbReference type="ARBA" id="ARBA00038069"/>
    </source>
</evidence>
<dbReference type="EMBL" id="FR839631">
    <property type="protein sequence ID" value="CCA40337.1"/>
    <property type="molecule type" value="Genomic_DNA"/>
</dbReference>
<name>F2QY59_KOMPC</name>
<dbReference type="Proteomes" id="UP000006853">
    <property type="component" value="Chromosome 4"/>
</dbReference>
<dbReference type="AlphaFoldDB" id="F2QY59"/>
<organism evidence="7 8">
    <name type="scientific">Komagataella phaffii (strain ATCC 76273 / CBS 7435 / CECT 11047 / NRRL Y-11430 / Wegner 21-1)</name>
    <name type="common">Yeast</name>
    <name type="synonym">Pichia pastoris</name>
    <dbReference type="NCBI Taxonomy" id="981350"/>
    <lineage>
        <taxon>Eukaryota</taxon>
        <taxon>Fungi</taxon>
        <taxon>Dikarya</taxon>
        <taxon>Ascomycota</taxon>
        <taxon>Saccharomycotina</taxon>
        <taxon>Pichiomycetes</taxon>
        <taxon>Pichiales</taxon>
        <taxon>Pichiaceae</taxon>
        <taxon>Komagataella</taxon>
    </lineage>
</organism>
<dbReference type="InterPro" id="IPR010259">
    <property type="entry name" value="S8pro/Inhibitor_I9"/>
</dbReference>